<dbReference type="Pfam" id="PF13041">
    <property type="entry name" value="PPR_2"/>
    <property type="match status" value="1"/>
</dbReference>
<reference evidence="3" key="2">
    <citation type="submission" date="2023-06" db="EMBL/GenBank/DDBJ databases">
        <authorList>
            <person name="Ma L."/>
            <person name="Liu K.-W."/>
            <person name="Li Z."/>
            <person name="Hsiao Y.-Y."/>
            <person name="Qi Y."/>
            <person name="Fu T."/>
            <person name="Tang G."/>
            <person name="Zhang D."/>
            <person name="Sun W.-H."/>
            <person name="Liu D.-K."/>
            <person name="Li Y."/>
            <person name="Chen G.-Z."/>
            <person name="Liu X.-D."/>
            <person name="Liao X.-Y."/>
            <person name="Jiang Y.-T."/>
            <person name="Yu X."/>
            <person name="Hao Y."/>
            <person name="Huang J."/>
            <person name="Zhao X.-W."/>
            <person name="Ke S."/>
            <person name="Chen Y.-Y."/>
            <person name="Wu W.-L."/>
            <person name="Hsu J.-L."/>
            <person name="Lin Y.-F."/>
            <person name="Huang M.-D."/>
            <person name="Li C.-Y."/>
            <person name="Huang L."/>
            <person name="Wang Z.-W."/>
            <person name="Zhao X."/>
            <person name="Zhong W.-Y."/>
            <person name="Peng D.-H."/>
            <person name="Ahmad S."/>
            <person name="Lan S."/>
            <person name="Zhang J.-S."/>
            <person name="Tsai W.-C."/>
            <person name="Van De Peer Y."/>
            <person name="Liu Z.-J."/>
        </authorList>
    </citation>
    <scope>NUCLEOTIDE SEQUENCE</scope>
    <source>
        <strain evidence="3">CP</strain>
        <tissue evidence="3">Leaves</tissue>
    </source>
</reference>
<proteinExistence type="predicted"/>
<dbReference type="PROSITE" id="PS51375">
    <property type="entry name" value="PPR"/>
    <property type="match status" value="2"/>
</dbReference>
<dbReference type="AlphaFoldDB" id="A0AAV9BXT8"/>
<keyword evidence="4" id="KW-1185">Reference proteome</keyword>
<dbReference type="InterPro" id="IPR046960">
    <property type="entry name" value="PPR_At4g14850-like_plant"/>
</dbReference>
<feature type="repeat" description="PPR" evidence="2">
    <location>
        <begin position="211"/>
        <end position="245"/>
    </location>
</feature>
<evidence type="ECO:0000313" key="3">
    <source>
        <dbReference type="EMBL" id="KAK1281620.1"/>
    </source>
</evidence>
<dbReference type="InterPro" id="IPR046848">
    <property type="entry name" value="E_motif"/>
</dbReference>
<evidence type="ECO:0000256" key="1">
    <source>
        <dbReference type="ARBA" id="ARBA00022737"/>
    </source>
</evidence>
<dbReference type="Pfam" id="PF01535">
    <property type="entry name" value="PPR"/>
    <property type="match status" value="6"/>
</dbReference>
<evidence type="ECO:0000256" key="2">
    <source>
        <dbReference type="PROSITE-ProRule" id="PRU00708"/>
    </source>
</evidence>
<dbReference type="Proteomes" id="UP001180020">
    <property type="component" value="Unassembled WGS sequence"/>
</dbReference>
<dbReference type="Gene3D" id="1.25.40.10">
    <property type="entry name" value="Tetratricopeptide repeat domain"/>
    <property type="match status" value="5"/>
</dbReference>
<dbReference type="GO" id="GO:0009451">
    <property type="term" value="P:RNA modification"/>
    <property type="evidence" value="ECO:0007669"/>
    <property type="project" value="InterPro"/>
</dbReference>
<sequence length="547" mass="60952">MNGYSLIGDNGTVCRIAFEMHGFGEVFNEHACSLVLRACASLGDRVRGEQIHSMVIKNGLDADAFVGTSLFAMYSRTGLLDKAEKTFESIVGVDVRCLNSNDFGHGCLHEISVANAVVTMYGKHGLVEEAERVFQGMERNLVTWTAMLSTYLKTGFPLKAIDWFARMITLDDRGFDSSCFATVLDACAECKNFESLVQVHGLVIKLSYILDDFVCTALIDAYVQCGNLRAARLVFDGLTTLSIAPFNAILAGEADEDDFMRLFNWVRSSGVQPDWVTFTRVLSLAAHRTSLITGECMHCYIFKAGFHEHIDVGNALITMYAKCGSIEQARQIFIGMERRDSVTYNAMISGYALHGRGKDALTLLRRMETDGLRPDEVSLVAALQACAYSGLFEDGFLLFSDMKKRCLIEPGIEHENCMVDLLCRSGRLMEAMDFAEESRFRDSSLLWRTLVNGCRLRRNMKIGRIASERLISLAPGEAASYILTSNMYSMGGMSEEAAKARTMMTDRELKKETGCSWIEIDNHIHHFVARGDGNLESEEFPVKLEEL</sequence>
<reference evidence="3" key="1">
    <citation type="journal article" date="2023" name="Nat. Commun.">
        <title>Diploid and tetraploid genomes of Acorus and the evolution of monocots.</title>
        <authorList>
            <person name="Ma L."/>
            <person name="Liu K.W."/>
            <person name="Li Z."/>
            <person name="Hsiao Y.Y."/>
            <person name="Qi Y."/>
            <person name="Fu T."/>
            <person name="Tang G.D."/>
            <person name="Zhang D."/>
            <person name="Sun W.H."/>
            <person name="Liu D.K."/>
            <person name="Li Y."/>
            <person name="Chen G.Z."/>
            <person name="Liu X.D."/>
            <person name="Liao X.Y."/>
            <person name="Jiang Y.T."/>
            <person name="Yu X."/>
            <person name="Hao Y."/>
            <person name="Huang J."/>
            <person name="Zhao X.W."/>
            <person name="Ke S."/>
            <person name="Chen Y.Y."/>
            <person name="Wu W.L."/>
            <person name="Hsu J.L."/>
            <person name="Lin Y.F."/>
            <person name="Huang M.D."/>
            <person name="Li C.Y."/>
            <person name="Huang L."/>
            <person name="Wang Z.W."/>
            <person name="Zhao X."/>
            <person name="Zhong W.Y."/>
            <person name="Peng D.H."/>
            <person name="Ahmad S."/>
            <person name="Lan S."/>
            <person name="Zhang J.S."/>
            <person name="Tsai W.C."/>
            <person name="Van de Peer Y."/>
            <person name="Liu Z.J."/>
        </authorList>
    </citation>
    <scope>NUCLEOTIDE SEQUENCE</scope>
    <source>
        <strain evidence="3">CP</strain>
    </source>
</reference>
<feature type="repeat" description="PPR" evidence="2">
    <location>
        <begin position="340"/>
        <end position="374"/>
    </location>
</feature>
<dbReference type="NCBIfam" id="TIGR00756">
    <property type="entry name" value="PPR"/>
    <property type="match status" value="3"/>
</dbReference>
<keyword evidence="1" id="KW-0677">Repeat</keyword>
<dbReference type="GO" id="GO:0003723">
    <property type="term" value="F:RNA binding"/>
    <property type="evidence" value="ECO:0007669"/>
    <property type="project" value="InterPro"/>
</dbReference>
<organism evidence="3 4">
    <name type="scientific">Acorus calamus</name>
    <name type="common">Sweet flag</name>
    <dbReference type="NCBI Taxonomy" id="4465"/>
    <lineage>
        <taxon>Eukaryota</taxon>
        <taxon>Viridiplantae</taxon>
        <taxon>Streptophyta</taxon>
        <taxon>Embryophyta</taxon>
        <taxon>Tracheophyta</taxon>
        <taxon>Spermatophyta</taxon>
        <taxon>Magnoliopsida</taxon>
        <taxon>Liliopsida</taxon>
        <taxon>Acoraceae</taxon>
        <taxon>Acorus</taxon>
    </lineage>
</organism>
<name>A0AAV9BXT8_ACOCL</name>
<dbReference type="EMBL" id="JAUJYO010000022">
    <property type="protein sequence ID" value="KAK1281620.1"/>
    <property type="molecule type" value="Genomic_DNA"/>
</dbReference>
<gene>
    <name evidence="3" type="primary">PCMP-H42</name>
    <name evidence="3" type="ORF">QJS10_CPB22g01354</name>
</gene>
<comment type="caution">
    <text evidence="3">The sequence shown here is derived from an EMBL/GenBank/DDBJ whole genome shotgun (WGS) entry which is preliminary data.</text>
</comment>
<evidence type="ECO:0000313" key="4">
    <source>
        <dbReference type="Proteomes" id="UP001180020"/>
    </source>
</evidence>
<accession>A0AAV9BXT8</accession>
<dbReference type="PANTHER" id="PTHR47926">
    <property type="entry name" value="PENTATRICOPEPTIDE REPEAT-CONTAINING PROTEIN"/>
    <property type="match status" value="1"/>
</dbReference>
<dbReference type="FunFam" id="1.25.40.10:FF:001093">
    <property type="entry name" value="Pentatricopeptide repeat-containing protein At2g34400"/>
    <property type="match status" value="1"/>
</dbReference>
<dbReference type="InterPro" id="IPR011990">
    <property type="entry name" value="TPR-like_helical_dom_sf"/>
</dbReference>
<dbReference type="InterPro" id="IPR002885">
    <property type="entry name" value="PPR_rpt"/>
</dbReference>
<dbReference type="PANTHER" id="PTHR47926:SF347">
    <property type="entry name" value="PENTATRICOPEPTIDE REPEAT-CONTAINING PROTEIN"/>
    <property type="match status" value="1"/>
</dbReference>
<dbReference type="Pfam" id="PF20431">
    <property type="entry name" value="E_motif"/>
    <property type="match status" value="1"/>
</dbReference>
<protein>
    <submittedName>
        <fullName evidence="3">Pentatricopeptide repeat-containing protein</fullName>
    </submittedName>
</protein>